<keyword evidence="3" id="KW-1185">Reference proteome</keyword>
<name>A0A0D2P1H4_HYPSF</name>
<organism evidence="2 3">
    <name type="scientific">Hypholoma sublateritium (strain FD-334 SS-4)</name>
    <dbReference type="NCBI Taxonomy" id="945553"/>
    <lineage>
        <taxon>Eukaryota</taxon>
        <taxon>Fungi</taxon>
        <taxon>Dikarya</taxon>
        <taxon>Basidiomycota</taxon>
        <taxon>Agaricomycotina</taxon>
        <taxon>Agaricomycetes</taxon>
        <taxon>Agaricomycetidae</taxon>
        <taxon>Agaricales</taxon>
        <taxon>Agaricineae</taxon>
        <taxon>Strophariaceae</taxon>
        <taxon>Hypholoma</taxon>
    </lineage>
</organism>
<evidence type="ECO:0000313" key="3">
    <source>
        <dbReference type="Proteomes" id="UP000054270"/>
    </source>
</evidence>
<feature type="region of interest" description="Disordered" evidence="1">
    <location>
        <begin position="73"/>
        <end position="138"/>
    </location>
</feature>
<accession>A0A0D2P1H4</accession>
<feature type="compositionally biased region" description="Polar residues" evidence="1">
    <location>
        <begin position="21"/>
        <end position="36"/>
    </location>
</feature>
<feature type="compositionally biased region" description="Basic and acidic residues" evidence="1">
    <location>
        <begin position="118"/>
        <end position="130"/>
    </location>
</feature>
<dbReference type="OrthoDB" id="5544050at2759"/>
<feature type="region of interest" description="Disordered" evidence="1">
    <location>
        <begin position="1"/>
        <end position="55"/>
    </location>
</feature>
<dbReference type="Proteomes" id="UP000054270">
    <property type="component" value="Unassembled WGS sequence"/>
</dbReference>
<feature type="compositionally biased region" description="Low complexity" evidence="1">
    <location>
        <begin position="10"/>
        <end position="20"/>
    </location>
</feature>
<dbReference type="AlphaFoldDB" id="A0A0D2P1H4"/>
<proteinExistence type="predicted"/>
<reference evidence="3" key="1">
    <citation type="submission" date="2014-04" db="EMBL/GenBank/DDBJ databases">
        <title>Evolutionary Origins and Diversification of the Mycorrhizal Mutualists.</title>
        <authorList>
            <consortium name="DOE Joint Genome Institute"/>
            <consortium name="Mycorrhizal Genomics Consortium"/>
            <person name="Kohler A."/>
            <person name="Kuo A."/>
            <person name="Nagy L.G."/>
            <person name="Floudas D."/>
            <person name="Copeland A."/>
            <person name="Barry K.W."/>
            <person name="Cichocki N."/>
            <person name="Veneault-Fourrey C."/>
            <person name="LaButti K."/>
            <person name="Lindquist E.A."/>
            <person name="Lipzen A."/>
            <person name="Lundell T."/>
            <person name="Morin E."/>
            <person name="Murat C."/>
            <person name="Riley R."/>
            <person name="Ohm R."/>
            <person name="Sun H."/>
            <person name="Tunlid A."/>
            <person name="Henrissat B."/>
            <person name="Grigoriev I.V."/>
            <person name="Hibbett D.S."/>
            <person name="Martin F."/>
        </authorList>
    </citation>
    <scope>NUCLEOTIDE SEQUENCE [LARGE SCALE GENOMIC DNA]</scope>
    <source>
        <strain evidence="3">FD-334 SS-4</strain>
    </source>
</reference>
<protein>
    <submittedName>
        <fullName evidence="2">Uncharacterized protein</fullName>
    </submittedName>
</protein>
<gene>
    <name evidence="2" type="ORF">HYPSUDRAFT_49117</name>
</gene>
<evidence type="ECO:0000256" key="1">
    <source>
        <dbReference type="SAM" id="MobiDB-lite"/>
    </source>
</evidence>
<sequence length="167" mass="18442">MSRAPSLQRSVTSTSAVSSTGLSNAGKSRSSSTSKKPANVFSADGTFLDRDEDDRKRQLEILERKKTFADRFKKRGKRVLSVPEPSLDADPQDNTSDVECSTKKKRRISDVDSTAELRGNHANKEKKDIMLDDNSVDNSPQAQYHQVVGLYTTSLTDAGTGVRPFFK</sequence>
<dbReference type="EMBL" id="KN817677">
    <property type="protein sequence ID" value="KJA14490.1"/>
    <property type="molecule type" value="Genomic_DNA"/>
</dbReference>
<evidence type="ECO:0000313" key="2">
    <source>
        <dbReference type="EMBL" id="KJA14490.1"/>
    </source>
</evidence>